<reference evidence="1" key="1">
    <citation type="submission" date="2007-10" db="EMBL/GenBank/DDBJ databases">
        <authorList>
            <person name="Fulton L."/>
            <person name="Clifton S."/>
            <person name="Fulton B."/>
            <person name="Xu J."/>
            <person name="Minx P."/>
            <person name="Pepin K.H."/>
            <person name="Johnson M."/>
            <person name="Thiruvilangam P."/>
            <person name="Bhonagiri V."/>
            <person name="Nash W.E."/>
            <person name="Mardis E.R."/>
            <person name="Wilson R.K."/>
        </authorList>
    </citation>
    <scope>NUCLEOTIDE SEQUENCE [LARGE SCALE GENOMIC DNA]</scope>
    <source>
        <strain evidence="1">DSM 17216</strain>
    </source>
</reference>
<dbReference type="AlphaFoldDB" id="B0MUT4"/>
<dbReference type="PROSITE" id="PS51257">
    <property type="entry name" value="PROKAR_LIPOPROTEIN"/>
    <property type="match status" value="1"/>
</dbReference>
<sequence length="40" mass="4188">MKRFLACFGCAAVLAASVSCTKDTTVAPEVKQGAMKSPLR</sequence>
<dbReference type="EMBL" id="ABFK02000017">
    <property type="protein sequence ID" value="EDS03819.1"/>
    <property type="molecule type" value="Genomic_DNA"/>
</dbReference>
<comment type="caution">
    <text evidence="1">The sequence shown here is derived from an EMBL/GenBank/DDBJ whole genome shotgun (WGS) entry which is preliminary data.</text>
</comment>
<organism evidence="1 2">
    <name type="scientific">Alistipes putredinis DSM 17216</name>
    <dbReference type="NCBI Taxonomy" id="445970"/>
    <lineage>
        <taxon>Bacteria</taxon>
        <taxon>Pseudomonadati</taxon>
        <taxon>Bacteroidota</taxon>
        <taxon>Bacteroidia</taxon>
        <taxon>Bacteroidales</taxon>
        <taxon>Rikenellaceae</taxon>
        <taxon>Alistipes</taxon>
    </lineage>
</organism>
<reference evidence="1" key="2">
    <citation type="submission" date="2013-09" db="EMBL/GenBank/DDBJ databases">
        <title>Draft genome sequence of Alistipes putredinis (DSM 17216).</title>
        <authorList>
            <person name="Sudarsanam P."/>
            <person name="Ley R."/>
            <person name="Guruge J."/>
            <person name="Turnbaugh P.J."/>
            <person name="Mahowald M."/>
            <person name="Liep D."/>
            <person name="Gordon J."/>
        </authorList>
    </citation>
    <scope>NUCLEOTIDE SEQUENCE</scope>
    <source>
        <strain evidence="1">DSM 17216</strain>
    </source>
</reference>
<proteinExistence type="predicted"/>
<name>B0MUT4_9BACT</name>
<evidence type="ECO:0000313" key="1">
    <source>
        <dbReference type="EMBL" id="EDS03819.1"/>
    </source>
</evidence>
<dbReference type="HOGENOM" id="CLU_3283818_0_0_10"/>
<accession>B0MUT4</accession>
<evidence type="ECO:0000313" key="2">
    <source>
        <dbReference type="Proteomes" id="UP000005819"/>
    </source>
</evidence>
<gene>
    <name evidence="1" type="ORF">ALIPUT_00875</name>
</gene>
<dbReference type="Proteomes" id="UP000005819">
    <property type="component" value="Unassembled WGS sequence"/>
</dbReference>
<keyword evidence="2" id="KW-1185">Reference proteome</keyword>
<protein>
    <submittedName>
        <fullName evidence="1">Uncharacterized protein</fullName>
    </submittedName>
</protein>